<reference evidence="3" key="1">
    <citation type="submission" date="2023-10" db="EMBL/GenBank/DDBJ databases">
        <authorList>
            <person name="Chen Y."/>
            <person name="Shah S."/>
            <person name="Dougan E. K."/>
            <person name="Thang M."/>
            <person name="Chan C."/>
        </authorList>
    </citation>
    <scope>NUCLEOTIDE SEQUENCE [LARGE SCALE GENOMIC DNA]</scope>
</reference>
<evidence type="ECO:0000259" key="2">
    <source>
        <dbReference type="Pfam" id="PF00078"/>
    </source>
</evidence>
<feature type="region of interest" description="Disordered" evidence="1">
    <location>
        <begin position="1209"/>
        <end position="1233"/>
    </location>
</feature>
<dbReference type="EMBL" id="CAUYUJ010017617">
    <property type="protein sequence ID" value="CAK0876337.1"/>
    <property type="molecule type" value="Genomic_DNA"/>
</dbReference>
<dbReference type="Pfam" id="PF00078">
    <property type="entry name" value="RVT_1"/>
    <property type="match status" value="1"/>
</dbReference>
<accession>A0ABN9VSD3</accession>
<feature type="domain" description="Reverse transcriptase" evidence="2">
    <location>
        <begin position="566"/>
        <end position="777"/>
    </location>
</feature>
<organism evidence="3 4">
    <name type="scientific">Prorocentrum cordatum</name>
    <dbReference type="NCBI Taxonomy" id="2364126"/>
    <lineage>
        <taxon>Eukaryota</taxon>
        <taxon>Sar</taxon>
        <taxon>Alveolata</taxon>
        <taxon>Dinophyceae</taxon>
        <taxon>Prorocentrales</taxon>
        <taxon>Prorocentraceae</taxon>
        <taxon>Prorocentrum</taxon>
    </lineage>
</organism>
<feature type="compositionally biased region" description="Low complexity" evidence="1">
    <location>
        <begin position="1209"/>
        <end position="1218"/>
    </location>
</feature>
<dbReference type="PANTHER" id="PTHR19446">
    <property type="entry name" value="REVERSE TRANSCRIPTASES"/>
    <property type="match status" value="1"/>
</dbReference>
<gene>
    <name evidence="3" type="ORF">PCOR1329_LOCUS60754</name>
</gene>
<dbReference type="InterPro" id="IPR000477">
    <property type="entry name" value="RT_dom"/>
</dbReference>
<comment type="caution">
    <text evidence="3">The sequence shown here is derived from an EMBL/GenBank/DDBJ whole genome shotgun (WGS) entry which is preliminary data.</text>
</comment>
<dbReference type="Proteomes" id="UP001189429">
    <property type="component" value="Unassembled WGS sequence"/>
</dbReference>
<dbReference type="Gene3D" id="3.60.10.10">
    <property type="entry name" value="Endonuclease/exonuclease/phosphatase"/>
    <property type="match status" value="1"/>
</dbReference>
<evidence type="ECO:0000313" key="3">
    <source>
        <dbReference type="EMBL" id="CAK0876337.1"/>
    </source>
</evidence>
<name>A0ABN9VSD3_9DINO</name>
<dbReference type="InterPro" id="IPR036691">
    <property type="entry name" value="Endo/exonu/phosph_ase_sf"/>
</dbReference>
<feature type="non-terminal residue" evidence="3">
    <location>
        <position position="1"/>
    </location>
</feature>
<dbReference type="SUPFAM" id="SSF56219">
    <property type="entry name" value="DNase I-like"/>
    <property type="match status" value="1"/>
</dbReference>
<evidence type="ECO:0000313" key="4">
    <source>
        <dbReference type="Proteomes" id="UP001189429"/>
    </source>
</evidence>
<proteinExistence type="predicted"/>
<sequence length="1358" mass="148335">AGGDKAILKRRYVLRLRPLSTVIALEEVHQDHFQLVSFFNSIASGLAIHSSFITDADDGHRRGGVAVVLPPLARQGPTLPTTSSTVLVPGRAMLVRVRDDCRTLDIFNVHNHDLSAQQVREVAAAMRASQRAAADDPDMYTTFVLGDFNFATHEALALAAPSAAVRKQSKCHHVQAPKWRQALALLTEIACEDPAHYEKFNDSCATIDRVFCSLTGWQICQLYVQIGALDTPAAVFDKKLSDHAAVVVSLACRPPRPVESRPMPKRVFSEPGFKRRLEGLCSDVPWDSMSPPIKLEKYKELLKISAAETRDTLFRDRPHHPRTCLLLARALARVVWRQDLRMASRLQDSHPLAIDMISIANGKVELRHPQSFQAWVDQVQTEAAETAKTELEERRRREGDRVQVRAQVRALERRARLWSPLNRRISLSAVLAPDGSTVSEPSDRLRVLTEHWAPVFQKKPWGAAAAAPYLRRLAPDLPADVHPPPPSKNMLRRAMRSAQHSAPGPDALPCAAWAVSLWGADILWGALGWVLSGQELFANTGDAIQIFLPKNVTDLELRDGSCSRSPDKVRVLGLRNCDLKLISSTVNRAIRPALEALAPPCQRGFIPGRNFGNNILELDVSSRQMSVVPHGSADIPLLFSLDFGQAFPSLNQDFLILSLRALKLPDAFVSFVTFLYASVEGVVSHLGTLVHIFWIQSGIIQGCALSGTLYALGTAVFLIDLASRVEAAGLGLVRACADDIGGTLLAIRHLVHVYRVMQMASDLANLALKVSKCKIVPLSDRFSPELSATVSYWVSRVVPEWSSFEVAPKLLYLGLWLGPAVVPSTCWIDPVAKLRLRAQAIGRGTTPASLSATLYNTRAVTTISYVAQFCWPPTAVLQPELATLAQVFRIPFGTFALDFWTQIAQWGGPRCTRWGHLAVATITRAAVRTFPSWDVLLQQMRNHVRSAPTDATLSMLATGKPYPSFWLAPAFVENLALAAAGTPPPGPLAAFGARAADAALAELRAGDRPRPRPQRAARDALRAYAMLNRPITDLFLARLRKFAGRSAGLLSNIDWDECKSVLARCPCSWAMAVLRTWSDGWMTSARIISPDGQKPCVFGCLGKLDSLRHYARCPVMHRALRQALARPIPLPWMDRWGLSAPSLATYSAMAAAYHMYNEARLAPVWPLSPSLLRSCALAGVRAMQLASPLKCSEIDREQLGRRDYLIRSSSSSSSSVSSPRLTPAVSSSDSDSDTVSTAIATIPSDSDACDVGQWIIDYAWTFDSGSVLFFEALLVAVGGFQWVIGREGSVDSGSVFSSEALSVAESGCLCYLGLERSFGDGSDSIFEALPTFDVLRNSGAPCAPPPLPPAANSSASWA</sequence>
<protein>
    <recommendedName>
        <fullName evidence="2">Reverse transcriptase domain-containing protein</fullName>
    </recommendedName>
</protein>
<keyword evidence="4" id="KW-1185">Reference proteome</keyword>
<evidence type="ECO:0000256" key="1">
    <source>
        <dbReference type="SAM" id="MobiDB-lite"/>
    </source>
</evidence>